<dbReference type="InterPro" id="IPR012337">
    <property type="entry name" value="RNaseH-like_sf"/>
</dbReference>
<feature type="compositionally biased region" description="Basic and acidic residues" evidence="4">
    <location>
        <begin position="1573"/>
        <end position="1599"/>
    </location>
</feature>
<evidence type="ECO:0000256" key="4">
    <source>
        <dbReference type="SAM" id="MobiDB-lite"/>
    </source>
</evidence>
<evidence type="ECO:0000313" key="7">
    <source>
        <dbReference type="EMBL" id="POG59741.1"/>
    </source>
</evidence>
<evidence type="ECO:0000313" key="8">
    <source>
        <dbReference type="Proteomes" id="UP000018888"/>
    </source>
</evidence>
<dbReference type="InterPro" id="IPR032474">
    <property type="entry name" value="Argonaute_N"/>
</dbReference>
<comment type="caution">
    <text evidence="7">The sequence shown here is derived from an EMBL/GenBank/DDBJ whole genome shotgun (WGS) entry which is preliminary data.</text>
</comment>
<accession>A0A2P4P2X8</accession>
<dbReference type="PROSITE" id="PS00678">
    <property type="entry name" value="WD_REPEATS_1"/>
    <property type="match status" value="1"/>
</dbReference>
<dbReference type="Pfam" id="PF16487">
    <property type="entry name" value="ArgoMid"/>
    <property type="match status" value="1"/>
</dbReference>
<feature type="compositionally biased region" description="Low complexity" evidence="4">
    <location>
        <begin position="1424"/>
        <end position="1440"/>
    </location>
</feature>
<dbReference type="InterPro" id="IPR036397">
    <property type="entry name" value="RNaseH_sf"/>
</dbReference>
<feature type="compositionally biased region" description="Polar residues" evidence="4">
    <location>
        <begin position="1315"/>
        <end position="1325"/>
    </location>
</feature>
<sequence length="1814" mass="205088">METISKTPSELTEFVLRPNLGTSGRHIRVRSNFFEITSLPDMEIIHYDVTITPDVPPILNRKIFAEFEKLNLSGALGNVRCVFDGRKNIFASRQLPIKDSQVSLPNNQNTSGKPLPKCFELKVKKVGKINYEELVLFLGGKRQLTPNCLTAIMALDVIIHHQPSMDYVTVGHSFFTPRDSRPISGGAEIWQGYYQSARPTQGKMMINVDLSATAFYERGPLLLMITKLLGRRTPDDLRRGVSDKDYQKIERSIKNLKIRVTHRGELVSKKNFKISKFTPSSADNTKFDSNGVTMSVSEYFQKTYNRRLNYSFLPCVVVKRNIYLPIEICEVVEGQRHIRKLSEKQTADMIKFTCQQPHERANKIRQGLDILNYRTNEYLRQFGLTVNNDMVVLEARVLSTPTITYHPSSRDFAFQPREGSWNLRDKKVAVGATLGSWAVVCFGSERDSPPQMIQAFIRQLVITCSDTGMDIPNKTPPIIHASPQGDIENILKQAWLRAGNISKAQPQLILCILPNIGVPLYAEIKRVADTVIGVASQCCQNKHMIQAKKQYCANICLKINVKLGGMNSFISPSQVPFITDRPTILMGADVSHPGPGDLNLPSIAALCGSMDSRASRYSASIRVQSGRTDIIADLGNMAKELLKTFYQSCGRKPERILFYRDGVSEGQFSQVLRGEVDALRAACASLEPGYRPTITFVIVQKRHHTIFFPLDKRDADRTGNCLPGTVIESTITHPFEFDFYLQSHPGLQGTSRSTHYHVLYDENSFSSDGIQQLSNNLCYIYARCTRAVSIVPPVYYAHIVCRRARFHSHGDDIEISEGGIGATSTFGVVKPELQRVRPVLENHLIRLQGLCARWRMNLLAISDIDKNIMFVAMNDTIFVHRLNFNGKPSEPFKKLRYSTEPDYTNKSHTINAIKVGKIGNEEVLVSVDEAGDIRIWFTSNLDKNPIQFSNNESTWGIALHGPKRLLAVSSNSHEITIFNLKESGKFFNEFDDDDDNLESSGEESQTPRTYASVLTKISESDALGEKAISVLRGHEHNIPNICFSACGRFLVSCSIDSTCRVWNIKTGELMQKKILTGDWSDLNDNDEWGWTANFVPKSAFKTVSSNCEELQHLISNPESIPSSPRSVETMDSLNLYRQNLRRNLSGQRPNVRAPEDLYRIIISRNLRIRNREYEDGYIENGAHSESGTEEESTDDASELESNEGDSELELSEDDTEVGSNNNDQHEYNEHSLNRERLTEIEGSATPAYYDRAESATPVVENYTENNPDYRWSVGHELNILNNNHEQNENNSSSIPERENHNEERSEEIIEERSSQPTQSNTNTYESPAYPLYSPRSYTVSEDLTPVSSHNTSFSPELSGNLNNVSQSNLPDSFTGSSLVYYHQNSQFSSFSPINPTHLPTSPTFSPQFSPQYVPTTSTQVSPFSQHYSSTSPPTSPHYSPTSPYYTYLPTSPQYSSTFSTFPPSYNTSPQYATQYPSHNSSNYSPSSPHFSPISPEHIDHPSWFSNIHHSYSPIVLQHSSSSVSPTYSPVSPEYIPANRELSPYHSYIEESIEDVINGLRQESSLSSPNSPNIRHDSSPERHEIEPISQSDHLDLHDNDTICSHDSLTIDSPLPSSSRESSVNNIDSPLRTSNDYYIRSHVRIQPLGSSQSDCCPDLGLPDELVLYTTKYDLLLLDPKLNLKILRTEKDLVHRVDTRRYPIHLDFDRLNMVEVIPELSLMIVASQQGKVALTRLIRIVCDDGEENYYLHPEKYLPNTIMNTPLLGMFVAKHNKLQDPALFYYRLYLMYINGTMFCYEIRRKKETNPLRMDNIYI</sequence>
<keyword evidence="1 3" id="KW-0853">WD repeat</keyword>
<dbReference type="InterPro" id="IPR036322">
    <property type="entry name" value="WD40_repeat_dom_sf"/>
</dbReference>
<dbReference type="GO" id="GO:0003723">
    <property type="term" value="F:RNA binding"/>
    <property type="evidence" value="ECO:0007669"/>
    <property type="project" value="InterPro"/>
</dbReference>
<name>A0A2P4P2X8_RHIID</name>
<dbReference type="VEuPathDB" id="FungiDB:RhiirFUN_005990"/>
<dbReference type="SMART" id="SM00950">
    <property type="entry name" value="Piwi"/>
    <property type="match status" value="1"/>
</dbReference>
<dbReference type="CDD" id="cd04657">
    <property type="entry name" value="Piwi_ago-like"/>
    <property type="match status" value="1"/>
</dbReference>
<dbReference type="Pfam" id="PF02170">
    <property type="entry name" value="PAZ"/>
    <property type="match status" value="1"/>
</dbReference>
<feature type="repeat" description="WD" evidence="3">
    <location>
        <begin position="1031"/>
        <end position="1072"/>
    </location>
</feature>
<feature type="compositionally biased region" description="Low complexity" evidence="4">
    <location>
        <begin position="1475"/>
        <end position="1492"/>
    </location>
</feature>
<dbReference type="PROSITE" id="PS50821">
    <property type="entry name" value="PAZ"/>
    <property type="match status" value="1"/>
</dbReference>
<dbReference type="CDD" id="cd02846">
    <property type="entry name" value="PAZ_argonaute_like"/>
    <property type="match status" value="1"/>
</dbReference>
<dbReference type="EMBL" id="AUPC02000432">
    <property type="protein sequence ID" value="POG59741.1"/>
    <property type="molecule type" value="Genomic_DNA"/>
</dbReference>
<feature type="compositionally biased region" description="Acidic residues" evidence="4">
    <location>
        <begin position="1187"/>
        <end position="1216"/>
    </location>
</feature>
<feature type="region of interest" description="Disordered" evidence="4">
    <location>
        <begin position="1562"/>
        <end position="1626"/>
    </location>
</feature>
<dbReference type="SUPFAM" id="SSF53098">
    <property type="entry name" value="Ribonuclease H-like"/>
    <property type="match status" value="1"/>
</dbReference>
<dbReference type="InterPro" id="IPR003100">
    <property type="entry name" value="PAZ_dom"/>
</dbReference>
<dbReference type="Gene3D" id="3.30.420.10">
    <property type="entry name" value="Ribonuclease H-like superfamily/Ribonuclease H"/>
    <property type="match status" value="1"/>
</dbReference>
<feature type="region of interest" description="Disordered" evidence="4">
    <location>
        <begin position="1415"/>
        <end position="1440"/>
    </location>
</feature>
<dbReference type="InterPro" id="IPR032473">
    <property type="entry name" value="Argonaute_Mid_dom"/>
</dbReference>
<evidence type="ECO:0000259" key="6">
    <source>
        <dbReference type="PROSITE" id="PS50822"/>
    </source>
</evidence>
<proteinExistence type="predicted"/>
<feature type="region of interest" description="Disordered" evidence="4">
    <location>
        <begin position="1283"/>
        <end position="1335"/>
    </location>
</feature>
<protein>
    <recommendedName>
        <fullName evidence="9">Piwi-domain-containing protein</fullName>
    </recommendedName>
</protein>
<dbReference type="Pfam" id="PF08699">
    <property type="entry name" value="ArgoL1"/>
    <property type="match status" value="1"/>
</dbReference>
<evidence type="ECO:0000256" key="2">
    <source>
        <dbReference type="ARBA" id="ARBA00022737"/>
    </source>
</evidence>
<feature type="domain" description="Piwi" evidence="6">
    <location>
        <begin position="508"/>
        <end position="809"/>
    </location>
</feature>
<dbReference type="SMART" id="SM00320">
    <property type="entry name" value="WD40"/>
    <property type="match status" value="3"/>
</dbReference>
<feature type="region of interest" description="Disordered" evidence="4">
    <location>
        <begin position="1178"/>
        <end position="1236"/>
    </location>
</feature>
<feature type="compositionally biased region" description="Basic and acidic residues" evidence="4">
    <location>
        <begin position="1223"/>
        <end position="1236"/>
    </location>
</feature>
<feature type="compositionally biased region" description="Polar residues" evidence="4">
    <location>
        <begin position="1562"/>
        <end position="1572"/>
    </location>
</feature>
<dbReference type="InterPro" id="IPR036085">
    <property type="entry name" value="PAZ_dom_sf"/>
</dbReference>
<dbReference type="Proteomes" id="UP000018888">
    <property type="component" value="Unassembled WGS sequence"/>
</dbReference>
<organism evidence="7 8">
    <name type="scientific">Rhizophagus irregularis (strain DAOM 181602 / DAOM 197198 / MUCL 43194)</name>
    <name type="common">Arbuscular mycorrhizal fungus</name>
    <name type="synonym">Glomus intraradices</name>
    <dbReference type="NCBI Taxonomy" id="747089"/>
    <lineage>
        <taxon>Eukaryota</taxon>
        <taxon>Fungi</taxon>
        <taxon>Fungi incertae sedis</taxon>
        <taxon>Mucoromycota</taxon>
        <taxon>Glomeromycotina</taxon>
        <taxon>Glomeromycetes</taxon>
        <taxon>Glomerales</taxon>
        <taxon>Glomeraceae</taxon>
        <taxon>Rhizophagus</taxon>
    </lineage>
</organism>
<dbReference type="InterPro" id="IPR019775">
    <property type="entry name" value="WD40_repeat_CS"/>
</dbReference>
<dbReference type="Pfam" id="PF16486">
    <property type="entry name" value="ArgoN"/>
    <property type="match status" value="1"/>
</dbReference>
<dbReference type="Pfam" id="PF02171">
    <property type="entry name" value="Piwi"/>
    <property type="match status" value="1"/>
</dbReference>
<gene>
    <name evidence="7" type="ORF">GLOIN_2v1884825</name>
</gene>
<dbReference type="SUPFAM" id="SSF101690">
    <property type="entry name" value="PAZ domain"/>
    <property type="match status" value="1"/>
</dbReference>
<keyword evidence="2" id="KW-0677">Repeat</keyword>
<dbReference type="SMART" id="SM01163">
    <property type="entry name" value="DUF1785"/>
    <property type="match status" value="1"/>
</dbReference>
<reference evidence="7 8" key="2">
    <citation type="journal article" date="2018" name="New Phytol.">
        <title>High intraspecific genome diversity in the model arbuscular mycorrhizal symbiont Rhizophagus irregularis.</title>
        <authorList>
            <person name="Chen E.C.H."/>
            <person name="Morin E."/>
            <person name="Beaudet D."/>
            <person name="Noel J."/>
            <person name="Yildirir G."/>
            <person name="Ndikumana S."/>
            <person name="Charron P."/>
            <person name="St-Onge C."/>
            <person name="Giorgi J."/>
            <person name="Kruger M."/>
            <person name="Marton T."/>
            <person name="Ropars J."/>
            <person name="Grigoriev I.V."/>
            <person name="Hainaut M."/>
            <person name="Henrissat B."/>
            <person name="Roux C."/>
            <person name="Martin F."/>
            <person name="Corradi N."/>
        </authorList>
    </citation>
    <scope>NUCLEOTIDE SEQUENCE [LARGE SCALE GENOMIC DNA]</scope>
    <source>
        <strain evidence="7 8">DAOM 197198</strain>
    </source>
</reference>
<evidence type="ECO:0000256" key="3">
    <source>
        <dbReference type="PROSITE-ProRule" id="PRU00221"/>
    </source>
</evidence>
<dbReference type="Pfam" id="PF16488">
    <property type="entry name" value="ArgoL2"/>
    <property type="match status" value="1"/>
</dbReference>
<feature type="compositionally biased region" description="Basic and acidic residues" evidence="4">
    <location>
        <begin position="1295"/>
        <end position="1313"/>
    </location>
</feature>
<feature type="compositionally biased region" description="Low complexity" evidence="4">
    <location>
        <begin position="1283"/>
        <end position="1294"/>
    </location>
</feature>
<evidence type="ECO:0008006" key="9">
    <source>
        <dbReference type="Google" id="ProtNLM"/>
    </source>
</evidence>
<feature type="region of interest" description="Disordered" evidence="4">
    <location>
        <begin position="1469"/>
        <end position="1492"/>
    </location>
</feature>
<dbReference type="PROSITE" id="PS50294">
    <property type="entry name" value="WD_REPEATS_REGION"/>
    <property type="match status" value="1"/>
</dbReference>
<dbReference type="InterPro" id="IPR014811">
    <property type="entry name" value="ArgoL1"/>
</dbReference>
<dbReference type="InterPro" id="IPR001680">
    <property type="entry name" value="WD40_rpt"/>
</dbReference>
<evidence type="ECO:0000259" key="5">
    <source>
        <dbReference type="PROSITE" id="PS50821"/>
    </source>
</evidence>
<dbReference type="Gene3D" id="3.40.50.2300">
    <property type="match status" value="1"/>
</dbReference>
<keyword evidence="8" id="KW-1185">Reference proteome</keyword>
<dbReference type="InterPro" id="IPR045246">
    <property type="entry name" value="Piwi_ago-like"/>
</dbReference>
<dbReference type="VEuPathDB" id="FungiDB:RhiirFUN_019985"/>
<dbReference type="InterPro" id="IPR003165">
    <property type="entry name" value="Piwi"/>
</dbReference>
<dbReference type="PROSITE" id="PS50082">
    <property type="entry name" value="WD_REPEATS_2"/>
    <property type="match status" value="1"/>
</dbReference>
<dbReference type="PROSITE" id="PS50822">
    <property type="entry name" value="PIWI"/>
    <property type="match status" value="1"/>
</dbReference>
<feature type="compositionally biased region" description="Low complexity" evidence="4">
    <location>
        <begin position="1609"/>
        <end position="1626"/>
    </location>
</feature>
<dbReference type="InterPro" id="IPR032472">
    <property type="entry name" value="ArgoL2"/>
</dbReference>
<reference evidence="7 8" key="1">
    <citation type="journal article" date="2013" name="Proc. Natl. Acad. Sci. U.S.A.">
        <title>Genome of an arbuscular mycorrhizal fungus provides insight into the oldest plant symbiosis.</title>
        <authorList>
            <person name="Tisserant E."/>
            <person name="Malbreil M."/>
            <person name="Kuo A."/>
            <person name="Kohler A."/>
            <person name="Symeonidi A."/>
            <person name="Balestrini R."/>
            <person name="Charron P."/>
            <person name="Duensing N."/>
            <person name="Frei Dit Frey N."/>
            <person name="Gianinazzi-Pearson V."/>
            <person name="Gilbert L.B."/>
            <person name="Handa Y."/>
            <person name="Herr J.R."/>
            <person name="Hijri M."/>
            <person name="Koul R."/>
            <person name="Kawaguchi M."/>
            <person name="Krajinski F."/>
            <person name="Lammers P.J."/>
            <person name="Masclaux F.G."/>
            <person name="Murat C."/>
            <person name="Morin E."/>
            <person name="Ndikumana S."/>
            <person name="Pagni M."/>
            <person name="Petitpierre D."/>
            <person name="Requena N."/>
            <person name="Rosikiewicz P."/>
            <person name="Riley R."/>
            <person name="Saito K."/>
            <person name="San Clemente H."/>
            <person name="Shapiro H."/>
            <person name="van Tuinen D."/>
            <person name="Becard G."/>
            <person name="Bonfante P."/>
            <person name="Paszkowski U."/>
            <person name="Shachar-Hill Y.Y."/>
            <person name="Tuskan G.A."/>
            <person name="Young P.W."/>
            <person name="Sanders I.R."/>
            <person name="Henrissat B."/>
            <person name="Rensing S.A."/>
            <person name="Grigoriev I.V."/>
            <person name="Corradi N."/>
            <person name="Roux C."/>
            <person name="Martin F."/>
        </authorList>
    </citation>
    <scope>NUCLEOTIDE SEQUENCE [LARGE SCALE GENOMIC DNA]</scope>
    <source>
        <strain evidence="7 8">DAOM 197198</strain>
    </source>
</reference>
<dbReference type="Gene3D" id="2.170.260.10">
    <property type="entry name" value="paz domain"/>
    <property type="match status" value="1"/>
</dbReference>
<dbReference type="Pfam" id="PF00400">
    <property type="entry name" value="WD40"/>
    <property type="match status" value="1"/>
</dbReference>
<dbReference type="SUPFAM" id="SSF50978">
    <property type="entry name" value="WD40 repeat-like"/>
    <property type="match status" value="1"/>
</dbReference>
<evidence type="ECO:0000256" key="1">
    <source>
        <dbReference type="ARBA" id="ARBA00022574"/>
    </source>
</evidence>
<dbReference type="PANTHER" id="PTHR22891">
    <property type="entry name" value="EUKARYOTIC TRANSLATION INITIATION FACTOR 2C"/>
    <property type="match status" value="1"/>
</dbReference>
<dbReference type="SMART" id="SM00949">
    <property type="entry name" value="PAZ"/>
    <property type="match status" value="1"/>
</dbReference>
<dbReference type="InterPro" id="IPR015943">
    <property type="entry name" value="WD40/YVTN_repeat-like_dom_sf"/>
</dbReference>
<dbReference type="Gene3D" id="2.130.10.10">
    <property type="entry name" value="YVTN repeat-like/Quinoprotein amine dehydrogenase"/>
    <property type="match status" value="1"/>
</dbReference>
<feature type="domain" description="PAZ" evidence="5">
    <location>
        <begin position="220"/>
        <end position="333"/>
    </location>
</feature>